<evidence type="ECO:0000256" key="2">
    <source>
        <dbReference type="ARBA" id="ARBA00023125"/>
    </source>
</evidence>
<keyword evidence="1" id="KW-0805">Transcription regulation</keyword>
<accession>A0A2G5PNR3</accession>
<evidence type="ECO:0000313" key="8">
    <source>
        <dbReference type="Proteomes" id="UP000230971"/>
    </source>
</evidence>
<dbReference type="PROSITE" id="PS50977">
    <property type="entry name" value="HTH_TETR_2"/>
    <property type="match status" value="1"/>
</dbReference>
<feature type="compositionally biased region" description="Low complexity" evidence="5">
    <location>
        <begin position="29"/>
        <end position="40"/>
    </location>
</feature>
<dbReference type="PRINTS" id="PR00455">
    <property type="entry name" value="HTHTETR"/>
</dbReference>
<dbReference type="GO" id="GO:0000976">
    <property type="term" value="F:transcription cis-regulatory region binding"/>
    <property type="evidence" value="ECO:0007669"/>
    <property type="project" value="TreeGrafter"/>
</dbReference>
<dbReference type="OrthoDB" id="8701707at2"/>
<evidence type="ECO:0000256" key="3">
    <source>
        <dbReference type="ARBA" id="ARBA00023163"/>
    </source>
</evidence>
<dbReference type="EMBL" id="PDKV01000005">
    <property type="protein sequence ID" value="PIB79916.1"/>
    <property type="molecule type" value="Genomic_DNA"/>
</dbReference>
<keyword evidence="3" id="KW-0804">Transcription</keyword>
<feature type="DNA-binding region" description="H-T-H motif" evidence="4">
    <location>
        <begin position="66"/>
        <end position="85"/>
    </location>
</feature>
<evidence type="ECO:0000256" key="1">
    <source>
        <dbReference type="ARBA" id="ARBA00023015"/>
    </source>
</evidence>
<dbReference type="PANTHER" id="PTHR30055">
    <property type="entry name" value="HTH-TYPE TRANSCRIPTIONAL REGULATOR RUTR"/>
    <property type="match status" value="1"/>
</dbReference>
<dbReference type="SUPFAM" id="SSF46689">
    <property type="entry name" value="Homeodomain-like"/>
    <property type="match status" value="1"/>
</dbReference>
<dbReference type="InterPro" id="IPR050109">
    <property type="entry name" value="HTH-type_TetR-like_transc_reg"/>
</dbReference>
<comment type="caution">
    <text evidence="7">The sequence shown here is derived from an EMBL/GenBank/DDBJ whole genome shotgun (WGS) entry which is preliminary data.</text>
</comment>
<reference evidence="7 8" key="1">
    <citation type="journal article" date="2017" name="Infect. Genet. Evol.">
        <title>The new phylogeny of the genus Mycobacterium: The old and the news.</title>
        <authorList>
            <person name="Tortoli E."/>
            <person name="Fedrizzi T."/>
            <person name="Meehan C.J."/>
            <person name="Trovato A."/>
            <person name="Grottola A."/>
            <person name="Giacobazzi E."/>
            <person name="Serpini G.F."/>
            <person name="Tagliazucchi S."/>
            <person name="Fabio A."/>
            <person name="Bettua C."/>
            <person name="Bertorelli R."/>
            <person name="Frascaro F."/>
            <person name="De Sanctis V."/>
            <person name="Pecorari M."/>
            <person name="Jousson O."/>
            <person name="Segata N."/>
            <person name="Cirillo D.M."/>
        </authorList>
    </citation>
    <scope>NUCLEOTIDE SEQUENCE [LARGE SCALE GENOMIC DNA]</scope>
    <source>
        <strain evidence="7 8">NCTC 12882</strain>
    </source>
</reference>
<proteinExistence type="predicted"/>
<name>A0A2G5PNR3_MYCCE</name>
<dbReference type="Gene3D" id="1.10.357.10">
    <property type="entry name" value="Tetracycline Repressor, domain 2"/>
    <property type="match status" value="1"/>
</dbReference>
<gene>
    <name evidence="7" type="ORF">CQY23_06605</name>
</gene>
<feature type="region of interest" description="Disordered" evidence="5">
    <location>
        <begin position="1"/>
        <end position="45"/>
    </location>
</feature>
<dbReference type="AlphaFoldDB" id="A0A2G5PNR3"/>
<organism evidence="7 8">
    <name type="scientific">Mycobacterium celatum</name>
    <dbReference type="NCBI Taxonomy" id="28045"/>
    <lineage>
        <taxon>Bacteria</taxon>
        <taxon>Bacillati</taxon>
        <taxon>Actinomycetota</taxon>
        <taxon>Actinomycetes</taxon>
        <taxon>Mycobacteriales</taxon>
        <taxon>Mycobacteriaceae</taxon>
        <taxon>Mycobacterium</taxon>
    </lineage>
</organism>
<keyword evidence="2 4" id="KW-0238">DNA-binding</keyword>
<dbReference type="PANTHER" id="PTHR30055:SF234">
    <property type="entry name" value="HTH-TYPE TRANSCRIPTIONAL REGULATOR BETI"/>
    <property type="match status" value="1"/>
</dbReference>
<dbReference type="InterPro" id="IPR001647">
    <property type="entry name" value="HTH_TetR"/>
</dbReference>
<evidence type="ECO:0000313" key="7">
    <source>
        <dbReference type="EMBL" id="PIB79916.1"/>
    </source>
</evidence>
<evidence type="ECO:0000256" key="4">
    <source>
        <dbReference type="PROSITE-ProRule" id="PRU00335"/>
    </source>
</evidence>
<sequence length="235" mass="24606">MPPTSASARGCAANLRGPIRISTGRRRTGAGPSTPAAPAPSRKHETDGILDATRALVLAEGPRAASVAAIAQASGAPAGTLYHRFGNRNGILTAAWLRALERFQTRAMAAAAGTALESAVAMAVAAIGFMRELPEDARLLLTIRPGDLLDGKPDAAFEQTLAAMNAPLQERVRSLADELYGSTDPRSVDAVARAVADLPYAVVRRHARDDPIPAWLEDDVAAAVRALLRAYRASA</sequence>
<feature type="domain" description="HTH tetR-type" evidence="6">
    <location>
        <begin position="43"/>
        <end position="103"/>
    </location>
</feature>
<evidence type="ECO:0000259" key="6">
    <source>
        <dbReference type="PROSITE" id="PS50977"/>
    </source>
</evidence>
<dbReference type="InterPro" id="IPR009057">
    <property type="entry name" value="Homeodomain-like_sf"/>
</dbReference>
<dbReference type="Proteomes" id="UP000230971">
    <property type="component" value="Unassembled WGS sequence"/>
</dbReference>
<evidence type="ECO:0000256" key="5">
    <source>
        <dbReference type="SAM" id="MobiDB-lite"/>
    </source>
</evidence>
<protein>
    <submittedName>
        <fullName evidence="7">TetR/AcrR family transcriptional regulator</fullName>
    </submittedName>
</protein>
<dbReference type="GO" id="GO:0003700">
    <property type="term" value="F:DNA-binding transcription factor activity"/>
    <property type="evidence" value="ECO:0007669"/>
    <property type="project" value="TreeGrafter"/>
</dbReference>
<dbReference type="Pfam" id="PF00440">
    <property type="entry name" value="TetR_N"/>
    <property type="match status" value="1"/>
</dbReference>